<evidence type="ECO:0000256" key="2">
    <source>
        <dbReference type="ARBA" id="ARBA00022771"/>
    </source>
</evidence>
<evidence type="ECO:0000259" key="7">
    <source>
        <dbReference type="PROSITE" id="PS50188"/>
    </source>
</evidence>
<evidence type="ECO:0000313" key="8">
    <source>
        <dbReference type="Ensembl" id="ENSCABP00000005474.1"/>
    </source>
</evidence>
<dbReference type="CDD" id="cd19762">
    <property type="entry name" value="Bbox2_TRIM7-like"/>
    <property type="match status" value="1"/>
</dbReference>
<dbReference type="GeneTree" id="ENSGT01030000234669"/>
<dbReference type="PROSITE" id="PS50089">
    <property type="entry name" value="ZF_RING_2"/>
    <property type="match status" value="1"/>
</dbReference>
<reference evidence="8" key="2">
    <citation type="submission" date="2025-09" db="UniProtKB">
        <authorList>
            <consortium name="Ensembl"/>
        </authorList>
    </citation>
    <scope>IDENTIFICATION</scope>
</reference>
<dbReference type="InterPro" id="IPR013320">
    <property type="entry name" value="ConA-like_dom_sf"/>
</dbReference>
<dbReference type="GO" id="GO:0008270">
    <property type="term" value="F:zinc ion binding"/>
    <property type="evidence" value="ECO:0007669"/>
    <property type="project" value="UniProtKB-KW"/>
</dbReference>
<dbReference type="GeneID" id="116828405"/>
<dbReference type="CDD" id="cd12888">
    <property type="entry name" value="SPRY_PRY_TRIM7_like"/>
    <property type="match status" value="1"/>
</dbReference>
<dbReference type="InterPro" id="IPR001870">
    <property type="entry name" value="B30.2/SPRY"/>
</dbReference>
<dbReference type="KEGG" id="cabi:116828405"/>
<dbReference type="PRINTS" id="PR01407">
    <property type="entry name" value="BUTYPHLNCDUF"/>
</dbReference>
<dbReference type="InterPro" id="IPR003879">
    <property type="entry name" value="Butyrophylin_SPRY"/>
</dbReference>
<evidence type="ECO:0000256" key="1">
    <source>
        <dbReference type="ARBA" id="ARBA00022723"/>
    </source>
</evidence>
<keyword evidence="2 4" id="KW-0863">Zinc-finger</keyword>
<evidence type="ECO:0000259" key="5">
    <source>
        <dbReference type="PROSITE" id="PS50089"/>
    </source>
</evidence>
<evidence type="ECO:0000259" key="6">
    <source>
        <dbReference type="PROSITE" id="PS50119"/>
    </source>
</evidence>
<dbReference type="SMART" id="SM00589">
    <property type="entry name" value="PRY"/>
    <property type="match status" value="1"/>
</dbReference>
<sequence>MAQAAANLTEDLQNEATCPICLDSFKDPVITECSHNFCGACIREYCKESSRNLSCPQCRKTIQPRNFRPNRQLANMVEIAVRLGVEAAKKAREIVCKQHKEPLKLFCEQDQSPICLVCRESRGHRDHTVVPIEEAAQAYKEKLQSNLCFLQKEREEFEPYGEEKSDELLRQTELERQKILSEFEQLHEFLSEQQSLLLAQLEMLDEEILKRQHEYVTKVSEKKLLLNELISEIQRKCSQPATEFLKDVGSTLSRCECVKVPTPDPVSPVLKKRVSDFSENNNLVTGVLAMFKENLRAQLDKEKVNVTLDPETANPHLILSEDGKSVRLGAGRLDVPDNPKRFMSSPCVLGSEGFTTGRHYWELEVGDGDGWAVGAARESVERNRPSTLQTEGIWAVRLGWDRQYTALTFPPTLLSLDEKPRKIRVHLDYEEGQVTFYNAENMAQIFSFSASFNEKIFPYFWLWSPESCIQMCP</sequence>
<dbReference type="Gene3D" id="2.60.120.920">
    <property type="match status" value="1"/>
</dbReference>
<dbReference type="PROSITE" id="PS50188">
    <property type="entry name" value="B302_SPRY"/>
    <property type="match status" value="1"/>
</dbReference>
<dbReference type="Proteomes" id="UP000694404">
    <property type="component" value="Unplaced"/>
</dbReference>
<dbReference type="Pfam" id="PF13765">
    <property type="entry name" value="PRY"/>
    <property type="match status" value="1"/>
</dbReference>
<evidence type="ECO:0000256" key="3">
    <source>
        <dbReference type="ARBA" id="ARBA00022833"/>
    </source>
</evidence>
<dbReference type="InterPro" id="IPR050143">
    <property type="entry name" value="TRIM/RBCC"/>
</dbReference>
<reference evidence="8" key="1">
    <citation type="submission" date="2025-08" db="UniProtKB">
        <authorList>
            <consortium name="Ensembl"/>
        </authorList>
    </citation>
    <scope>IDENTIFICATION</scope>
</reference>
<dbReference type="RefSeq" id="XP_032642492.1">
    <property type="nucleotide sequence ID" value="XM_032786601.2"/>
</dbReference>
<dbReference type="Gene3D" id="3.30.160.60">
    <property type="entry name" value="Classic Zinc Finger"/>
    <property type="match status" value="1"/>
</dbReference>
<feature type="domain" description="B30.2/SPRY" evidence="7">
    <location>
        <begin position="286"/>
        <end position="473"/>
    </location>
</feature>
<dbReference type="SMART" id="SM00449">
    <property type="entry name" value="SPRY"/>
    <property type="match status" value="1"/>
</dbReference>
<dbReference type="Pfam" id="PF00643">
    <property type="entry name" value="zf-B_box"/>
    <property type="match status" value="1"/>
</dbReference>
<proteinExistence type="predicted"/>
<dbReference type="SUPFAM" id="SSF57845">
    <property type="entry name" value="B-box zinc-binding domain"/>
    <property type="match status" value="1"/>
</dbReference>
<dbReference type="CDD" id="cd16594">
    <property type="entry name" value="RING-HC_TRIM7-like_C-IV"/>
    <property type="match status" value="1"/>
</dbReference>
<protein>
    <submittedName>
        <fullName evidence="8">Uncharacterized protein</fullName>
    </submittedName>
</protein>
<feature type="domain" description="B box-type" evidence="6">
    <location>
        <begin position="91"/>
        <end position="132"/>
    </location>
</feature>
<feature type="domain" description="RING-type" evidence="5">
    <location>
        <begin position="18"/>
        <end position="59"/>
    </location>
</feature>
<dbReference type="SUPFAM" id="SSF49899">
    <property type="entry name" value="Concanavalin A-like lectins/glucanases"/>
    <property type="match status" value="1"/>
</dbReference>
<dbReference type="Ensembl" id="ENSCABT00000005956.1">
    <property type="protein sequence ID" value="ENSCABP00000005474.1"/>
    <property type="gene ID" value="ENSCABG00000004123.1"/>
</dbReference>
<accession>A0A8C0GBW8</accession>
<dbReference type="PANTHER" id="PTHR24103">
    <property type="entry name" value="E3 UBIQUITIN-PROTEIN LIGASE TRIM"/>
    <property type="match status" value="1"/>
</dbReference>
<dbReference type="AlphaFoldDB" id="A0A8C0GBW8"/>
<evidence type="ECO:0000313" key="9">
    <source>
        <dbReference type="Proteomes" id="UP000694404"/>
    </source>
</evidence>
<dbReference type="InterPro" id="IPR006574">
    <property type="entry name" value="PRY"/>
</dbReference>
<dbReference type="InterPro" id="IPR001841">
    <property type="entry name" value="Znf_RING"/>
</dbReference>
<keyword evidence="1" id="KW-0479">Metal-binding</keyword>
<dbReference type="SMART" id="SM00184">
    <property type="entry name" value="RING"/>
    <property type="match status" value="1"/>
</dbReference>
<dbReference type="InterPro" id="IPR003877">
    <property type="entry name" value="SPRY_dom"/>
</dbReference>
<name>A0A8C0GBW8_CHEAB</name>
<dbReference type="InterPro" id="IPR043136">
    <property type="entry name" value="B30.2/SPRY_sf"/>
</dbReference>
<keyword evidence="3" id="KW-0862">Zinc</keyword>
<dbReference type="FunFam" id="2.60.120.920:FF:000004">
    <property type="entry name" value="Butyrophilin subfamily 1 member A1"/>
    <property type="match status" value="1"/>
</dbReference>
<dbReference type="SMART" id="SM00336">
    <property type="entry name" value="BBOX"/>
    <property type="match status" value="1"/>
</dbReference>
<dbReference type="PROSITE" id="PS00518">
    <property type="entry name" value="ZF_RING_1"/>
    <property type="match status" value="1"/>
</dbReference>
<dbReference type="Pfam" id="PF00622">
    <property type="entry name" value="SPRY"/>
    <property type="match status" value="1"/>
</dbReference>
<dbReference type="Pfam" id="PF15227">
    <property type="entry name" value="zf-C3HC4_4"/>
    <property type="match status" value="1"/>
</dbReference>
<dbReference type="PROSITE" id="PS50119">
    <property type="entry name" value="ZF_BBOX"/>
    <property type="match status" value="1"/>
</dbReference>
<dbReference type="InterPro" id="IPR013083">
    <property type="entry name" value="Znf_RING/FYVE/PHD"/>
</dbReference>
<dbReference type="InterPro" id="IPR000315">
    <property type="entry name" value="Znf_B-box"/>
</dbReference>
<dbReference type="SUPFAM" id="SSF57850">
    <property type="entry name" value="RING/U-box"/>
    <property type="match status" value="1"/>
</dbReference>
<organism evidence="8 9">
    <name type="scientific">Chelonoidis abingdonii</name>
    <name type="common">Abingdon island giant tortoise</name>
    <name type="synonym">Testudo abingdonii</name>
    <dbReference type="NCBI Taxonomy" id="106734"/>
    <lineage>
        <taxon>Eukaryota</taxon>
        <taxon>Metazoa</taxon>
        <taxon>Chordata</taxon>
        <taxon>Craniata</taxon>
        <taxon>Vertebrata</taxon>
        <taxon>Euteleostomi</taxon>
        <taxon>Archelosauria</taxon>
        <taxon>Testudinata</taxon>
        <taxon>Testudines</taxon>
        <taxon>Cryptodira</taxon>
        <taxon>Durocryptodira</taxon>
        <taxon>Testudinoidea</taxon>
        <taxon>Testudinidae</taxon>
        <taxon>Chelonoidis</taxon>
    </lineage>
</organism>
<dbReference type="OMA" id="MAMGKIW"/>
<keyword evidence="9" id="KW-1185">Reference proteome</keyword>
<dbReference type="Gene3D" id="3.30.40.10">
    <property type="entry name" value="Zinc/RING finger domain, C3HC4 (zinc finger)"/>
    <property type="match status" value="1"/>
</dbReference>
<gene>
    <name evidence="8" type="primary">LOC116828405</name>
</gene>
<evidence type="ECO:0000256" key="4">
    <source>
        <dbReference type="PROSITE-ProRule" id="PRU00024"/>
    </source>
</evidence>
<dbReference type="InterPro" id="IPR017907">
    <property type="entry name" value="Znf_RING_CS"/>
</dbReference>